<dbReference type="PANTHER" id="PTHR33164:SF99">
    <property type="entry name" value="MARR FAMILY REGULATORY PROTEIN"/>
    <property type="match status" value="1"/>
</dbReference>
<dbReference type="PANTHER" id="PTHR33164">
    <property type="entry name" value="TRANSCRIPTIONAL REGULATOR, MARR FAMILY"/>
    <property type="match status" value="1"/>
</dbReference>
<accession>A0A8J3XZ41</accession>
<dbReference type="EMBL" id="BOOR01000034">
    <property type="protein sequence ID" value="GII56178.1"/>
    <property type="molecule type" value="Genomic_DNA"/>
</dbReference>
<dbReference type="InterPro" id="IPR039422">
    <property type="entry name" value="MarR/SlyA-like"/>
</dbReference>
<dbReference type="PROSITE" id="PS01117">
    <property type="entry name" value="HTH_MARR_1"/>
    <property type="match status" value="1"/>
</dbReference>
<dbReference type="SUPFAM" id="SSF46785">
    <property type="entry name" value="Winged helix' DNA-binding domain"/>
    <property type="match status" value="1"/>
</dbReference>
<evidence type="ECO:0000256" key="1">
    <source>
        <dbReference type="ARBA" id="ARBA00023015"/>
    </source>
</evidence>
<keyword evidence="3" id="KW-0804">Transcription</keyword>
<dbReference type="GO" id="GO:0006950">
    <property type="term" value="P:response to stress"/>
    <property type="evidence" value="ECO:0007669"/>
    <property type="project" value="TreeGrafter"/>
</dbReference>
<evidence type="ECO:0000256" key="2">
    <source>
        <dbReference type="ARBA" id="ARBA00023125"/>
    </source>
</evidence>
<dbReference type="CDD" id="cd00090">
    <property type="entry name" value="HTH_ARSR"/>
    <property type="match status" value="1"/>
</dbReference>
<evidence type="ECO:0000256" key="3">
    <source>
        <dbReference type="ARBA" id="ARBA00023163"/>
    </source>
</evidence>
<evidence type="ECO:0000313" key="5">
    <source>
        <dbReference type="EMBL" id="GII56178.1"/>
    </source>
</evidence>
<dbReference type="InterPro" id="IPR011991">
    <property type="entry name" value="ArsR-like_HTH"/>
</dbReference>
<protein>
    <submittedName>
        <fullName evidence="5">MarR family transcriptional regulator</fullName>
    </submittedName>
</protein>
<feature type="domain" description="HTH marR-type" evidence="4">
    <location>
        <begin position="5"/>
        <end position="140"/>
    </location>
</feature>
<sequence>MARRRGEIPLLIAMAYRAMTDELHARLDAQGREPLRPAHGYTFRFLLGHDDAMSVDLAEHLGVTKQAASKIVAELEGWGYVERRPHPHDGRARVVGLTAKGLAYVEEADRMWGEAEDRWAAIIGEERLDRLHDDLLGYVEAAGDRAALRPVW</sequence>
<dbReference type="InterPro" id="IPR036388">
    <property type="entry name" value="WH-like_DNA-bd_sf"/>
</dbReference>
<reference evidence="5" key="1">
    <citation type="submission" date="2021-01" db="EMBL/GenBank/DDBJ databases">
        <title>Whole genome shotgun sequence of Planotetraspora thailandica NBRC 104271.</title>
        <authorList>
            <person name="Komaki H."/>
            <person name="Tamura T."/>
        </authorList>
    </citation>
    <scope>NUCLEOTIDE SEQUENCE</scope>
    <source>
        <strain evidence="5">NBRC 104271</strain>
    </source>
</reference>
<dbReference type="Gene3D" id="1.10.10.10">
    <property type="entry name" value="Winged helix-like DNA-binding domain superfamily/Winged helix DNA-binding domain"/>
    <property type="match status" value="1"/>
</dbReference>
<dbReference type="InterPro" id="IPR036390">
    <property type="entry name" value="WH_DNA-bd_sf"/>
</dbReference>
<evidence type="ECO:0000313" key="6">
    <source>
        <dbReference type="Proteomes" id="UP000605992"/>
    </source>
</evidence>
<dbReference type="GO" id="GO:0003677">
    <property type="term" value="F:DNA binding"/>
    <property type="evidence" value="ECO:0007669"/>
    <property type="project" value="UniProtKB-KW"/>
</dbReference>
<dbReference type="Proteomes" id="UP000605992">
    <property type="component" value="Unassembled WGS sequence"/>
</dbReference>
<gene>
    <name evidence="5" type="ORF">Pth03_45670</name>
</gene>
<comment type="caution">
    <text evidence="5">The sequence shown here is derived from an EMBL/GenBank/DDBJ whole genome shotgun (WGS) entry which is preliminary data.</text>
</comment>
<dbReference type="InterPro" id="IPR000835">
    <property type="entry name" value="HTH_MarR-typ"/>
</dbReference>
<dbReference type="RefSeq" id="WP_203946344.1">
    <property type="nucleotide sequence ID" value="NZ_BOOR01000034.1"/>
</dbReference>
<keyword evidence="2" id="KW-0238">DNA-binding</keyword>
<proteinExistence type="predicted"/>
<dbReference type="InterPro" id="IPR023187">
    <property type="entry name" value="Tscrpt_reg_MarR-type_CS"/>
</dbReference>
<dbReference type="Pfam" id="PF12802">
    <property type="entry name" value="MarR_2"/>
    <property type="match status" value="1"/>
</dbReference>
<dbReference type="SMART" id="SM00347">
    <property type="entry name" value="HTH_MARR"/>
    <property type="match status" value="1"/>
</dbReference>
<name>A0A8J3XZ41_9ACTN</name>
<dbReference type="GO" id="GO:0003700">
    <property type="term" value="F:DNA-binding transcription factor activity"/>
    <property type="evidence" value="ECO:0007669"/>
    <property type="project" value="InterPro"/>
</dbReference>
<dbReference type="PROSITE" id="PS50995">
    <property type="entry name" value="HTH_MARR_2"/>
    <property type="match status" value="1"/>
</dbReference>
<keyword evidence="1" id="KW-0805">Transcription regulation</keyword>
<keyword evidence="6" id="KW-1185">Reference proteome</keyword>
<dbReference type="AlphaFoldDB" id="A0A8J3XZ41"/>
<organism evidence="5 6">
    <name type="scientific">Planotetraspora thailandica</name>
    <dbReference type="NCBI Taxonomy" id="487172"/>
    <lineage>
        <taxon>Bacteria</taxon>
        <taxon>Bacillati</taxon>
        <taxon>Actinomycetota</taxon>
        <taxon>Actinomycetes</taxon>
        <taxon>Streptosporangiales</taxon>
        <taxon>Streptosporangiaceae</taxon>
        <taxon>Planotetraspora</taxon>
    </lineage>
</organism>
<evidence type="ECO:0000259" key="4">
    <source>
        <dbReference type="PROSITE" id="PS50995"/>
    </source>
</evidence>